<evidence type="ECO:0000313" key="8">
    <source>
        <dbReference type="Proteomes" id="UP000507222"/>
    </source>
</evidence>
<name>A0A6J5V2U2_PRUAR</name>
<evidence type="ECO:0000256" key="3">
    <source>
        <dbReference type="ARBA" id="ARBA00022884"/>
    </source>
</evidence>
<evidence type="ECO:0000256" key="4">
    <source>
        <dbReference type="ARBA" id="ARBA00023015"/>
    </source>
</evidence>
<dbReference type="InterPro" id="IPR011605">
    <property type="entry name" value="NusB_fam"/>
</dbReference>
<dbReference type="PANTHER" id="PTHR11078:SF3">
    <property type="entry name" value="ANTITERMINATION NUSB DOMAIN-CONTAINING PROTEIN"/>
    <property type="match status" value="1"/>
</dbReference>
<dbReference type="Pfam" id="PF01029">
    <property type="entry name" value="NusB"/>
    <property type="match status" value="1"/>
</dbReference>
<keyword evidence="5" id="KW-0804">Transcription</keyword>
<dbReference type="Proteomes" id="UP000507222">
    <property type="component" value="Unassembled WGS sequence"/>
</dbReference>
<dbReference type="GO" id="GO:0031564">
    <property type="term" value="P:transcription antitermination"/>
    <property type="evidence" value="ECO:0007669"/>
    <property type="project" value="UniProtKB-KW"/>
</dbReference>
<evidence type="ECO:0000256" key="5">
    <source>
        <dbReference type="ARBA" id="ARBA00023163"/>
    </source>
</evidence>
<evidence type="ECO:0000256" key="1">
    <source>
        <dbReference type="ARBA" id="ARBA00005952"/>
    </source>
</evidence>
<accession>A0A6J5V2U2</accession>
<reference evidence="7 8" key="1">
    <citation type="submission" date="2020-05" db="EMBL/GenBank/DDBJ databases">
        <authorList>
            <person name="Campoy J."/>
            <person name="Schneeberger K."/>
            <person name="Spophaly S."/>
        </authorList>
    </citation>
    <scope>NUCLEOTIDE SEQUENCE [LARGE SCALE GENOMIC DNA]</scope>
    <source>
        <strain evidence="7">PruArmRojPasFocal</strain>
    </source>
</reference>
<dbReference type="GO" id="GO:0009507">
    <property type="term" value="C:chloroplast"/>
    <property type="evidence" value="ECO:0007669"/>
    <property type="project" value="TreeGrafter"/>
</dbReference>
<evidence type="ECO:0000259" key="6">
    <source>
        <dbReference type="Pfam" id="PF01029"/>
    </source>
</evidence>
<evidence type="ECO:0000256" key="2">
    <source>
        <dbReference type="ARBA" id="ARBA00022814"/>
    </source>
</evidence>
<dbReference type="Gene3D" id="1.10.940.10">
    <property type="entry name" value="NusB-like"/>
    <property type="match status" value="1"/>
</dbReference>
<protein>
    <recommendedName>
        <fullName evidence="6">NusB/RsmB/TIM44 domain-containing protein</fullName>
    </recommendedName>
</protein>
<dbReference type="EMBL" id="CAEKDK010000006">
    <property type="protein sequence ID" value="CAB4282177.1"/>
    <property type="molecule type" value="Genomic_DNA"/>
</dbReference>
<gene>
    <name evidence="7" type="ORF">CURHAP_LOCUS35479</name>
</gene>
<dbReference type="GO" id="GO:0006353">
    <property type="term" value="P:DNA-templated transcription termination"/>
    <property type="evidence" value="ECO:0007669"/>
    <property type="project" value="InterPro"/>
</dbReference>
<organism evidence="7 8">
    <name type="scientific">Prunus armeniaca</name>
    <name type="common">Apricot</name>
    <name type="synonym">Armeniaca vulgaris</name>
    <dbReference type="NCBI Taxonomy" id="36596"/>
    <lineage>
        <taxon>Eukaryota</taxon>
        <taxon>Viridiplantae</taxon>
        <taxon>Streptophyta</taxon>
        <taxon>Embryophyta</taxon>
        <taxon>Tracheophyta</taxon>
        <taxon>Spermatophyta</taxon>
        <taxon>Magnoliopsida</taxon>
        <taxon>eudicotyledons</taxon>
        <taxon>Gunneridae</taxon>
        <taxon>Pentapetalae</taxon>
        <taxon>rosids</taxon>
        <taxon>fabids</taxon>
        <taxon>Rosales</taxon>
        <taxon>Rosaceae</taxon>
        <taxon>Amygdaloideae</taxon>
        <taxon>Amygdaleae</taxon>
        <taxon>Prunus</taxon>
    </lineage>
</organism>
<dbReference type="InterPro" id="IPR006027">
    <property type="entry name" value="NusB_RsmB_TIM44"/>
</dbReference>
<keyword evidence="3" id="KW-0694">RNA-binding</keyword>
<dbReference type="PANTHER" id="PTHR11078">
    <property type="entry name" value="N UTILIZATION SUBSTANCE PROTEIN B-RELATED"/>
    <property type="match status" value="1"/>
</dbReference>
<sequence>MEGSSLLSHSCCSSPTLKPHLSFSLSFTLSSSSSSSLLFGKSHLLGLIQRPLLATVSLSSPRTSLRTSTFTLDEALENPNSDSREMLPKIDKSGRFCSPRAARELALSIVYAACLEGSDPVRLFEKRMNVRREPGYEFDRASLLEYNPMSFGGPPVTVETVEEADELLRNDEKESAIEAEVLAAPPKLVYSKLILRFTRKLLVAVMDKWDSHVLVIDKVAPPNWKDEPAGRILELCILHLAMSEITVLETRHPIVINEAVDLAKRFCDGSAPRVINGCLRTFVKGIEETGGLTTALGLNSLNLGVMLQ</sequence>
<dbReference type="SUPFAM" id="SSF48013">
    <property type="entry name" value="NusB-like"/>
    <property type="match status" value="1"/>
</dbReference>
<keyword evidence="4" id="KW-0805">Transcription regulation</keyword>
<feature type="domain" description="NusB/RsmB/TIM44" evidence="6">
    <location>
        <begin position="196"/>
        <end position="284"/>
    </location>
</feature>
<evidence type="ECO:0000313" key="7">
    <source>
        <dbReference type="EMBL" id="CAB4282177.1"/>
    </source>
</evidence>
<dbReference type="InterPro" id="IPR035926">
    <property type="entry name" value="NusB-like_sf"/>
</dbReference>
<dbReference type="AlphaFoldDB" id="A0A6J5V2U2"/>
<keyword evidence="2" id="KW-0889">Transcription antitermination</keyword>
<dbReference type="GO" id="GO:0003723">
    <property type="term" value="F:RNA binding"/>
    <property type="evidence" value="ECO:0007669"/>
    <property type="project" value="UniProtKB-KW"/>
</dbReference>
<comment type="similarity">
    <text evidence="1">Belongs to the NusB family.</text>
</comment>
<proteinExistence type="inferred from homology"/>